<comment type="subcellular location">
    <subcellularLocation>
        <location evidence="1">Membrane</location>
    </subcellularLocation>
</comment>
<keyword evidence="4" id="KW-1185">Reference proteome</keyword>
<dbReference type="Proteomes" id="UP001652662">
    <property type="component" value="Chromosome 9"/>
</dbReference>
<keyword evidence="3" id="KW-0812">Transmembrane</keyword>
<dbReference type="GeneID" id="103554197"/>
<keyword evidence="3" id="KW-1133">Transmembrane helix</keyword>
<proteinExistence type="predicted"/>
<gene>
    <name evidence="5" type="primary">LOC103554197</name>
</gene>
<keyword evidence="2 3" id="KW-0472">Membrane</keyword>
<evidence type="ECO:0000256" key="1">
    <source>
        <dbReference type="ARBA" id="ARBA00004370"/>
    </source>
</evidence>
<dbReference type="PANTHER" id="PTHR22913">
    <property type="entry name" value="HYALURONAN SYNTHASE"/>
    <property type="match status" value="1"/>
</dbReference>
<protein>
    <submittedName>
        <fullName evidence="5">Hyaluronan synthase 1-like</fullName>
    </submittedName>
</protein>
<reference evidence="5" key="1">
    <citation type="submission" date="2025-08" db="UniProtKB">
        <authorList>
            <consortium name="RefSeq"/>
        </authorList>
    </citation>
    <scope>IDENTIFICATION</scope>
    <source>
        <tissue evidence="5">Blood</tissue>
    </source>
</reference>
<evidence type="ECO:0000313" key="5">
    <source>
        <dbReference type="RefSeq" id="XP_008523373.2"/>
    </source>
</evidence>
<evidence type="ECO:0000256" key="3">
    <source>
        <dbReference type="SAM" id="Phobius"/>
    </source>
</evidence>
<name>A0ABM2EVB5_EQUPR</name>
<organism evidence="4 5">
    <name type="scientific">Equus przewalskii</name>
    <name type="common">Przewalski's horse</name>
    <name type="synonym">Equus caballus przewalskii</name>
    <dbReference type="NCBI Taxonomy" id="9798"/>
    <lineage>
        <taxon>Eukaryota</taxon>
        <taxon>Metazoa</taxon>
        <taxon>Chordata</taxon>
        <taxon>Craniata</taxon>
        <taxon>Vertebrata</taxon>
        <taxon>Euteleostomi</taxon>
        <taxon>Mammalia</taxon>
        <taxon>Eutheria</taxon>
        <taxon>Laurasiatheria</taxon>
        <taxon>Perissodactyla</taxon>
        <taxon>Equidae</taxon>
        <taxon>Equus</taxon>
    </lineage>
</organism>
<dbReference type="RefSeq" id="XP_008523373.2">
    <property type="nucleotide sequence ID" value="XM_008525151.2"/>
</dbReference>
<sequence length="147" mass="15941">MRQDVPKPSPAARHCSGLVRRVLTIAFALLILGLMTWAYAAGVPLASDRYGLLALGLAGAFLSADLVAQSLFAYLQHRRGAGAEDPWRLVVEALVRPRRCVCGSALGLQAPGRVRRLQGAGRRLWSEKNSQAFGNQSTEVFRVLCVL</sequence>
<feature type="transmembrane region" description="Helical" evidence="3">
    <location>
        <begin position="21"/>
        <end position="40"/>
    </location>
</feature>
<evidence type="ECO:0000256" key="2">
    <source>
        <dbReference type="ARBA" id="ARBA00023136"/>
    </source>
</evidence>
<evidence type="ECO:0000313" key="4">
    <source>
        <dbReference type="Proteomes" id="UP001652662"/>
    </source>
</evidence>
<dbReference type="PANTHER" id="PTHR22913:SF4">
    <property type="entry name" value="HYALURONAN SYNTHASE 1"/>
    <property type="match status" value="1"/>
</dbReference>
<accession>A0ABM2EVB5</accession>
<feature type="transmembrane region" description="Helical" evidence="3">
    <location>
        <begin position="52"/>
        <end position="75"/>
    </location>
</feature>